<feature type="transmembrane region" description="Helical" evidence="1">
    <location>
        <begin position="152"/>
        <end position="174"/>
    </location>
</feature>
<keyword evidence="1" id="KW-0472">Membrane</keyword>
<feature type="transmembrane region" description="Helical" evidence="1">
    <location>
        <begin position="186"/>
        <end position="206"/>
    </location>
</feature>
<proteinExistence type="predicted"/>
<accession>A0ABN1G7V7</accession>
<feature type="transmembrane region" description="Helical" evidence="1">
    <location>
        <begin position="107"/>
        <end position="132"/>
    </location>
</feature>
<evidence type="ECO:0000256" key="1">
    <source>
        <dbReference type="SAM" id="Phobius"/>
    </source>
</evidence>
<feature type="transmembrane region" description="Helical" evidence="1">
    <location>
        <begin position="218"/>
        <end position="238"/>
    </location>
</feature>
<feature type="transmembrane region" description="Helical" evidence="1">
    <location>
        <begin position="26"/>
        <end position="50"/>
    </location>
</feature>
<sequence>MTTVAEAPVTASTSPRSLRLSSATTVACVWTTLISLGLTAIAFFVVTGYVPPPAADATATEIAAFYADHTDRLRAGLLLLFISWAGWGTLVAALATQMSRIEGGRPVLTLIVLLGGTAGWMFLLLPTIILGVATYRPERSPEITQTLHDLGWIAAFFPFLPFAMMGIALAIAIFQDPSPNPVFPRWVAYANIWAELLFLPAGALLFFKTGVFAYDGLFVFWVPFLIFGAWILVLAYAVRRAALAESRPA</sequence>
<keyword evidence="3" id="KW-1185">Reference proteome</keyword>
<evidence type="ECO:0008006" key="4">
    <source>
        <dbReference type="Google" id="ProtNLM"/>
    </source>
</evidence>
<protein>
    <recommendedName>
        <fullName evidence="4">DUF4386 family protein</fullName>
    </recommendedName>
</protein>
<evidence type="ECO:0000313" key="3">
    <source>
        <dbReference type="Proteomes" id="UP001500957"/>
    </source>
</evidence>
<feature type="transmembrane region" description="Helical" evidence="1">
    <location>
        <begin position="75"/>
        <end position="95"/>
    </location>
</feature>
<comment type="caution">
    <text evidence="2">The sequence shown here is derived from an EMBL/GenBank/DDBJ whole genome shotgun (WGS) entry which is preliminary data.</text>
</comment>
<keyword evidence="1" id="KW-0812">Transmembrane</keyword>
<reference evidence="2 3" key="1">
    <citation type="journal article" date="2019" name="Int. J. Syst. Evol. Microbiol.">
        <title>The Global Catalogue of Microorganisms (GCM) 10K type strain sequencing project: providing services to taxonomists for standard genome sequencing and annotation.</title>
        <authorList>
            <consortium name="The Broad Institute Genomics Platform"/>
            <consortium name="The Broad Institute Genome Sequencing Center for Infectious Disease"/>
            <person name="Wu L."/>
            <person name="Ma J."/>
        </authorList>
    </citation>
    <scope>NUCLEOTIDE SEQUENCE [LARGE SCALE GENOMIC DNA]</scope>
    <source>
        <strain evidence="2 3">JCM 10671</strain>
    </source>
</reference>
<keyword evidence="1" id="KW-1133">Transmembrane helix</keyword>
<gene>
    <name evidence="2" type="ORF">GCM10009547_04630</name>
</gene>
<organism evidence="2 3">
    <name type="scientific">Sporichthya brevicatena</name>
    <dbReference type="NCBI Taxonomy" id="171442"/>
    <lineage>
        <taxon>Bacteria</taxon>
        <taxon>Bacillati</taxon>
        <taxon>Actinomycetota</taxon>
        <taxon>Actinomycetes</taxon>
        <taxon>Sporichthyales</taxon>
        <taxon>Sporichthyaceae</taxon>
        <taxon>Sporichthya</taxon>
    </lineage>
</organism>
<evidence type="ECO:0000313" key="2">
    <source>
        <dbReference type="EMBL" id="GAA0605802.1"/>
    </source>
</evidence>
<name>A0ABN1G7V7_9ACTN</name>
<dbReference type="EMBL" id="BAAAHE010000005">
    <property type="protein sequence ID" value="GAA0605802.1"/>
    <property type="molecule type" value="Genomic_DNA"/>
</dbReference>
<dbReference type="RefSeq" id="WP_344601163.1">
    <property type="nucleotide sequence ID" value="NZ_BAAAHE010000005.1"/>
</dbReference>
<dbReference type="Proteomes" id="UP001500957">
    <property type="component" value="Unassembled WGS sequence"/>
</dbReference>